<dbReference type="InterPro" id="IPR036047">
    <property type="entry name" value="F-box-like_dom_sf"/>
</dbReference>
<keyword evidence="4" id="KW-1185">Reference proteome</keyword>
<feature type="region of interest" description="Disordered" evidence="1">
    <location>
        <begin position="590"/>
        <end position="624"/>
    </location>
</feature>
<dbReference type="AlphaFoldDB" id="A0A6G1L164"/>
<dbReference type="EMBL" id="ML995874">
    <property type="protein sequence ID" value="KAF2766279.1"/>
    <property type="molecule type" value="Genomic_DNA"/>
</dbReference>
<name>A0A6G1L164_9PEZI</name>
<dbReference type="CDD" id="cd09917">
    <property type="entry name" value="F-box_SF"/>
    <property type="match status" value="1"/>
</dbReference>
<dbReference type="InterPro" id="IPR001810">
    <property type="entry name" value="F-box_dom"/>
</dbReference>
<feature type="domain" description="F-box" evidence="2">
    <location>
        <begin position="10"/>
        <end position="54"/>
    </location>
</feature>
<evidence type="ECO:0000256" key="1">
    <source>
        <dbReference type="SAM" id="MobiDB-lite"/>
    </source>
</evidence>
<evidence type="ECO:0000313" key="4">
    <source>
        <dbReference type="Proteomes" id="UP000799436"/>
    </source>
</evidence>
<accession>A0A6G1L164</accession>
<evidence type="ECO:0000259" key="2">
    <source>
        <dbReference type="Pfam" id="PF12937"/>
    </source>
</evidence>
<gene>
    <name evidence="3" type="ORF">EJ03DRAFT_354104</name>
</gene>
<evidence type="ECO:0000313" key="3">
    <source>
        <dbReference type="EMBL" id="KAF2766279.1"/>
    </source>
</evidence>
<feature type="compositionally biased region" description="Low complexity" evidence="1">
    <location>
        <begin position="604"/>
        <end position="624"/>
    </location>
</feature>
<protein>
    <recommendedName>
        <fullName evidence="2">F-box domain-containing protein</fullName>
    </recommendedName>
</protein>
<proteinExistence type="predicted"/>
<dbReference type="Proteomes" id="UP000799436">
    <property type="component" value="Unassembled WGS sequence"/>
</dbReference>
<organism evidence="3 4">
    <name type="scientific">Teratosphaeria nubilosa</name>
    <dbReference type="NCBI Taxonomy" id="161662"/>
    <lineage>
        <taxon>Eukaryota</taxon>
        <taxon>Fungi</taxon>
        <taxon>Dikarya</taxon>
        <taxon>Ascomycota</taxon>
        <taxon>Pezizomycotina</taxon>
        <taxon>Dothideomycetes</taxon>
        <taxon>Dothideomycetidae</taxon>
        <taxon>Mycosphaerellales</taxon>
        <taxon>Teratosphaeriaceae</taxon>
        <taxon>Teratosphaeria</taxon>
    </lineage>
</organism>
<sequence>METGLRSRLDGLPDELLESILDYIVAPSDLAVCLQTCRALNRLALPRLYHTLHLTATYESAVVFARDCGVGERTNPGLKYVREATLDSAPCWYLDTNLWAWIALRLVELFPEGQLKRFVRRSHDIRFISLASTLWQNQPNLRNVDFFDMEGDESCDDCDRLSLSDYMKTITWPSMQMVEQIRITPCTSDYLIQWGLQLRHAPNISDLEYDARYYRSPMGITQQEEAPYALHLLLDTWLRPEGRHAKRKPELARLRITDINMWTAGHIWFDYFSLDNISCLSLEICPGVANFLVALRSNDLRSLRKLEIIHLGTTSLTTNDTTVESIDELLMHIKPGTLQDLILRLHRAENKRPSTTAINRHASSLRTLVLDITGNRDIYESWSGQSLQGILDGCDTLLELATSIIPFSVEDCESNRAGNTENTSFNLIRAIFDCCPRLKTLNLLNWPCLCANVPYWRDAHALRGELDPISLSAMLPLAKHVAAFIFELHRDEYDGGLEVLALGAREYGKPLPKYFVPCEEVIIRKKTLSAGLVTLKQLKHEGMRTSVLDYEWIRYVDRGDTDVFEYPWYLEDERELQELQKKVERIKEGYAESAEGSEEETADGETVPAEGAAAAEDVDMAMAD</sequence>
<reference evidence="3" key="1">
    <citation type="journal article" date="2020" name="Stud. Mycol.">
        <title>101 Dothideomycetes genomes: a test case for predicting lifestyles and emergence of pathogens.</title>
        <authorList>
            <person name="Haridas S."/>
            <person name="Albert R."/>
            <person name="Binder M."/>
            <person name="Bloem J."/>
            <person name="Labutti K."/>
            <person name="Salamov A."/>
            <person name="Andreopoulos B."/>
            <person name="Baker S."/>
            <person name="Barry K."/>
            <person name="Bills G."/>
            <person name="Bluhm B."/>
            <person name="Cannon C."/>
            <person name="Castanera R."/>
            <person name="Culley D."/>
            <person name="Daum C."/>
            <person name="Ezra D."/>
            <person name="Gonzalez J."/>
            <person name="Henrissat B."/>
            <person name="Kuo A."/>
            <person name="Liang C."/>
            <person name="Lipzen A."/>
            <person name="Lutzoni F."/>
            <person name="Magnuson J."/>
            <person name="Mondo S."/>
            <person name="Nolan M."/>
            <person name="Ohm R."/>
            <person name="Pangilinan J."/>
            <person name="Park H.-J."/>
            <person name="Ramirez L."/>
            <person name="Alfaro M."/>
            <person name="Sun H."/>
            <person name="Tritt A."/>
            <person name="Yoshinaga Y."/>
            <person name="Zwiers L.-H."/>
            <person name="Turgeon B."/>
            <person name="Goodwin S."/>
            <person name="Spatafora J."/>
            <person name="Crous P."/>
            <person name="Grigoriev I."/>
        </authorList>
    </citation>
    <scope>NUCLEOTIDE SEQUENCE</scope>
    <source>
        <strain evidence="3">CBS 116005</strain>
    </source>
</reference>
<dbReference type="Pfam" id="PF12937">
    <property type="entry name" value="F-box-like"/>
    <property type="match status" value="1"/>
</dbReference>
<dbReference type="SUPFAM" id="SSF81383">
    <property type="entry name" value="F-box domain"/>
    <property type="match status" value="1"/>
</dbReference>